<evidence type="ECO:0000313" key="1">
    <source>
        <dbReference type="EMBL" id="KKL92199.1"/>
    </source>
</evidence>
<reference evidence="1" key="1">
    <citation type="journal article" date="2015" name="Nature">
        <title>Complex archaea that bridge the gap between prokaryotes and eukaryotes.</title>
        <authorList>
            <person name="Spang A."/>
            <person name="Saw J.H."/>
            <person name="Jorgensen S.L."/>
            <person name="Zaremba-Niedzwiedzka K."/>
            <person name="Martijn J."/>
            <person name="Lind A.E."/>
            <person name="van Eijk R."/>
            <person name="Schleper C."/>
            <person name="Guy L."/>
            <person name="Ettema T.J."/>
        </authorList>
    </citation>
    <scope>NUCLEOTIDE SEQUENCE</scope>
</reference>
<protein>
    <submittedName>
        <fullName evidence="1">Uncharacterized protein</fullName>
    </submittedName>
</protein>
<dbReference type="EMBL" id="LAZR01019531">
    <property type="protein sequence ID" value="KKL92199.1"/>
    <property type="molecule type" value="Genomic_DNA"/>
</dbReference>
<accession>A0A0F9G0I6</accession>
<gene>
    <name evidence="1" type="ORF">LCGC14_1887070</name>
</gene>
<dbReference type="AlphaFoldDB" id="A0A0F9G0I6"/>
<feature type="non-terminal residue" evidence="1">
    <location>
        <position position="444"/>
    </location>
</feature>
<organism evidence="1">
    <name type="scientific">marine sediment metagenome</name>
    <dbReference type="NCBI Taxonomy" id="412755"/>
    <lineage>
        <taxon>unclassified sequences</taxon>
        <taxon>metagenomes</taxon>
        <taxon>ecological metagenomes</taxon>
    </lineage>
</organism>
<comment type="caution">
    <text evidence="1">The sequence shown here is derived from an EMBL/GenBank/DDBJ whole genome shotgun (WGS) entry which is preliminary data.</text>
</comment>
<sequence length="444" mass="49689">MSLREDLISSLGGFTKLQREKAYNNGVDDGIEVSEVNIDGGSDEPPLMAGDGLIGHGYRSMVSTPRDLSSVSQERAIEETYRLWQSNPQAKAMTEIIVDYILGPGVVVAAQNDDVQVVIDEFMMDPVNMLDGAGLETIVRELGLFGEQLILTFPQTGQEVGAAVGGLVRLGSIDPSMIYSLITNPDNIKDIYAVRIKGDGGEPGPVYKLIRLNRSGTFEGKQDLEEWKKIVDEDDGRILEAMTPDELQEAVANRVERKLGTRFAEWVCCEKPNSPEREIQLVLREVEGEDVSIDEYEGECFLFQINRLSTGVRGRPDLLPMIDWLNRFDQVFFDGAEHLALLNMIIWHLTIEGGSETADNPQQNLRLQVKKFLRMRANSVYATNEKVELKAVNPVLRAQELEIIIRQLRVFIAGGMRIPEHWLAEGGYTNRSTAIEMGQPTYRM</sequence>
<proteinExistence type="predicted"/>
<name>A0A0F9G0I6_9ZZZZ</name>